<feature type="compositionally biased region" description="Polar residues" evidence="1">
    <location>
        <begin position="215"/>
        <end position="246"/>
    </location>
</feature>
<dbReference type="InterPro" id="IPR033338">
    <property type="entry name" value="Spc105/Spc7"/>
</dbReference>
<feature type="region of interest" description="Disordered" evidence="1">
    <location>
        <begin position="403"/>
        <end position="424"/>
    </location>
</feature>
<protein>
    <recommendedName>
        <fullName evidence="2">Spc7 kinetochore protein domain-containing protein</fullName>
    </recommendedName>
</protein>
<evidence type="ECO:0000313" key="4">
    <source>
        <dbReference type="Proteomes" id="UP000703661"/>
    </source>
</evidence>
<feature type="region of interest" description="Disordered" evidence="1">
    <location>
        <begin position="526"/>
        <end position="616"/>
    </location>
</feature>
<feature type="compositionally biased region" description="Polar residues" evidence="1">
    <location>
        <begin position="118"/>
        <end position="136"/>
    </location>
</feature>
<dbReference type="Pfam" id="PF08317">
    <property type="entry name" value="Spc7"/>
    <property type="match status" value="1"/>
</dbReference>
<dbReference type="GO" id="GO:0000776">
    <property type="term" value="C:kinetochore"/>
    <property type="evidence" value="ECO:0007669"/>
    <property type="project" value="TreeGrafter"/>
</dbReference>
<dbReference type="GO" id="GO:0034501">
    <property type="term" value="P:protein localization to kinetochore"/>
    <property type="evidence" value="ECO:0007669"/>
    <property type="project" value="TreeGrafter"/>
</dbReference>
<dbReference type="InterPro" id="IPR040850">
    <property type="entry name" value="Knl1_RWD_C"/>
</dbReference>
<sequence>MDEDNVQQGHQQDQSQTDINATPVTELESGTMQEEQAQESQNEATSSKRALPEDETHQEDSMSTPPSTQSSTESSTQPLPSQENAPQLPGKSILKSANQDDDMDLTGTQDTFEDPVSGNGSTNASDITETFSSTTEFLKRSRKSIGRRVSFAATARIRMFERDDKDDELPKTMSFLEGLNPKIALSTPFLFESGNSGGEQVNNDSDTNDTKDTNGANDTNDSMASVRTGQSFQAQAENTEVSTGSSDSEKERSFEVNVYSGHSDSTGSSGSGTPFFLPSSDLDIGKTPFDDGDVDNGSSSEDESNFFPDANLMKRSSGVGLYQEDQDSILGPRIDLAQAGDSRLPQRSENLDDGTQDYSMEFRFLKHRSSIPERLPTPPPQQYDGDQEFTHDFLDSQQYDADQTDPLSKGLPVSASGGDISNDHSDVGKPIPLVAHNDLSINILSIGNDVDLSIAEALSKDDRSILDEDTDMDITAPIGMGIQQISQELPPTAFHHAEDHTALFSDLGTPMDITQPFGAGILEANDESAAAESAPRTGASQYASLPSTSIRPTGDSTVLNNSNDMTAEHQTQDTGDYSRADQSQSEQAAAPSTPPRRSSYPRRSLGTPGRFTPSVKARPNIFPEVLEKQLQTLESTVHTEPVFRASHVSPETSSLAKRIYRYSVGVSSRRASNFENKLEEDRDDTMDLTSLEKRRSSTQNFGNDIFNDNQSHADEDMTDVIGNDDRTEEIYQNDAAEAAPESHEKAHDEGGDDDSFTELPPITLSKFLSLVGISFLDHLNASTRRRTIPHRANEADASTATYRSADLVKAMAVSMQELHSYREACRLLKQSIDTSRAFADEQEKKVSKKNPEYFNEFRESNSDTKDFMKDRFKMIKVHSKLETNAAFSSWKTDVLKVEQETLERHLVELKKDIANLGSIASTLVKEKARVLPRRDKLKRQLDQATERQRSYELCDKEQLASLAEAAEEQGAQIEHYESIKAKKAKELAEIRARVEQLSLVEKATKGRISEAEKTIQKHQYVRTEDLSRAKDILSIIQATHRWEPLRSSASASNSLTTTPQRGDKPLEFVYDKTLKVSIDVAKIGKDPSAVQLSEFEEENMMDFDLSLVDRQRLTISALAPKKRKPVKEYLGLLHDYMTMVAAKYKAGTTISKILNDISQFCTKVNLIRREVELIRAHHVVDLVAGSAENLKELELNNSDKNSKSVAGSTTPLVVLDIRVRFTGPIMGTRRSTRQRNQGDEEMEDVDGIEGHRNGRSKGASGTEPVKFYLWFTFTLNDILNFPGSSSFTWRLEIVYGNISDEYVTQAIGPAVKKGGYDVLREACIKVNQLLKI</sequence>
<feature type="compositionally biased region" description="Polar residues" evidence="1">
    <location>
        <begin position="538"/>
        <end position="565"/>
    </location>
</feature>
<feature type="compositionally biased region" description="Basic and acidic residues" evidence="1">
    <location>
        <begin position="50"/>
        <end position="60"/>
    </location>
</feature>
<comment type="caution">
    <text evidence="3">The sequence shown here is derived from an EMBL/GenBank/DDBJ whole genome shotgun (WGS) entry which is preliminary data.</text>
</comment>
<keyword evidence="4" id="KW-1185">Reference proteome</keyword>
<dbReference type="Proteomes" id="UP000703661">
    <property type="component" value="Unassembled WGS sequence"/>
</dbReference>
<proteinExistence type="predicted"/>
<dbReference type="PANTHER" id="PTHR28260">
    <property type="entry name" value="SPINDLE POLE BODY COMPONENT SPC105"/>
    <property type="match status" value="1"/>
</dbReference>
<name>A0A9P6MUK3_9FUNG</name>
<feature type="domain" description="Spc7 kinetochore protein" evidence="2">
    <location>
        <begin position="750"/>
        <end position="1079"/>
    </location>
</feature>
<accession>A0A9P6MUK3</accession>
<dbReference type="Pfam" id="PF18210">
    <property type="entry name" value="Knl1_RWD_C"/>
    <property type="match status" value="1"/>
</dbReference>
<evidence type="ECO:0000313" key="3">
    <source>
        <dbReference type="EMBL" id="KAG0014103.1"/>
    </source>
</evidence>
<feature type="region of interest" description="Disordered" evidence="1">
    <location>
        <begin position="188"/>
        <end position="311"/>
    </location>
</feature>
<feature type="region of interest" description="Disordered" evidence="1">
    <location>
        <begin position="1"/>
        <end position="145"/>
    </location>
</feature>
<dbReference type="EMBL" id="JAAAID010000764">
    <property type="protein sequence ID" value="KAG0014103.1"/>
    <property type="molecule type" value="Genomic_DNA"/>
</dbReference>
<gene>
    <name evidence="3" type="ORF">BGZ80_010651</name>
</gene>
<dbReference type="GO" id="GO:1990758">
    <property type="term" value="P:mitotic sister chromatid biorientation"/>
    <property type="evidence" value="ECO:0007669"/>
    <property type="project" value="TreeGrafter"/>
</dbReference>
<feature type="compositionally biased region" description="Low complexity" evidence="1">
    <location>
        <begin position="61"/>
        <end position="82"/>
    </location>
</feature>
<feature type="region of interest" description="Disordered" evidence="1">
    <location>
        <begin position="1229"/>
        <end position="1260"/>
    </location>
</feature>
<dbReference type="SMART" id="SM00787">
    <property type="entry name" value="Spc7"/>
    <property type="match status" value="1"/>
</dbReference>
<organism evidence="3 4">
    <name type="scientific">Entomortierella chlamydospora</name>
    <dbReference type="NCBI Taxonomy" id="101097"/>
    <lineage>
        <taxon>Eukaryota</taxon>
        <taxon>Fungi</taxon>
        <taxon>Fungi incertae sedis</taxon>
        <taxon>Mucoromycota</taxon>
        <taxon>Mortierellomycotina</taxon>
        <taxon>Mortierellomycetes</taxon>
        <taxon>Mortierellales</taxon>
        <taxon>Mortierellaceae</taxon>
        <taxon>Entomortierella</taxon>
    </lineage>
</organism>
<evidence type="ECO:0000259" key="2">
    <source>
        <dbReference type="SMART" id="SM00787"/>
    </source>
</evidence>
<evidence type="ECO:0000256" key="1">
    <source>
        <dbReference type="SAM" id="MobiDB-lite"/>
    </source>
</evidence>
<dbReference type="PANTHER" id="PTHR28260:SF1">
    <property type="entry name" value="SPINDLE POLE BODY COMPONENT SPC105"/>
    <property type="match status" value="1"/>
</dbReference>
<feature type="compositionally biased region" description="Polar residues" evidence="1">
    <location>
        <begin position="17"/>
        <end position="32"/>
    </location>
</feature>
<feature type="region of interest" description="Disordered" evidence="1">
    <location>
        <begin position="734"/>
        <end position="758"/>
    </location>
</feature>
<feature type="compositionally biased region" description="Polar residues" evidence="1">
    <location>
        <begin position="697"/>
        <end position="710"/>
    </location>
</feature>
<dbReference type="GO" id="GO:0007094">
    <property type="term" value="P:mitotic spindle assembly checkpoint signaling"/>
    <property type="evidence" value="ECO:0007669"/>
    <property type="project" value="TreeGrafter"/>
</dbReference>
<reference evidence="3" key="1">
    <citation type="journal article" date="2020" name="Fungal Divers.">
        <title>Resolving the Mortierellaceae phylogeny through synthesis of multi-gene phylogenetics and phylogenomics.</title>
        <authorList>
            <person name="Vandepol N."/>
            <person name="Liber J."/>
            <person name="Desiro A."/>
            <person name="Na H."/>
            <person name="Kennedy M."/>
            <person name="Barry K."/>
            <person name="Grigoriev I.V."/>
            <person name="Miller A.N."/>
            <person name="O'Donnell K."/>
            <person name="Stajich J.E."/>
            <person name="Bonito G."/>
        </authorList>
    </citation>
    <scope>NUCLEOTIDE SEQUENCE</scope>
    <source>
        <strain evidence="3">NRRL 2769</strain>
    </source>
</reference>
<dbReference type="InterPro" id="IPR013253">
    <property type="entry name" value="Spc7_domain"/>
</dbReference>
<feature type="region of interest" description="Disordered" evidence="1">
    <location>
        <begin position="694"/>
        <end position="719"/>
    </location>
</feature>
<feature type="compositionally biased region" description="Low complexity" evidence="1">
    <location>
        <begin position="260"/>
        <end position="280"/>
    </location>
</feature>
<feature type="compositionally biased region" description="Basic and acidic residues" evidence="1">
    <location>
        <begin position="566"/>
        <end position="579"/>
    </location>
</feature>
<feature type="compositionally biased region" description="Low complexity" evidence="1">
    <location>
        <begin position="33"/>
        <end position="47"/>
    </location>
</feature>
<feature type="compositionally biased region" description="Basic and acidic residues" evidence="1">
    <location>
        <begin position="740"/>
        <end position="749"/>
    </location>
</feature>
<feature type="compositionally biased region" description="Low complexity" evidence="1">
    <location>
        <begin position="595"/>
        <end position="604"/>
    </location>
</feature>
<feature type="compositionally biased region" description="Acidic residues" evidence="1">
    <location>
        <begin position="290"/>
        <end position="304"/>
    </location>
</feature>
<feature type="compositionally biased region" description="Low complexity" evidence="1">
    <location>
        <begin position="7"/>
        <end position="16"/>
    </location>
</feature>